<dbReference type="AlphaFoldDB" id="A0A1X6MWE5"/>
<protein>
    <recommendedName>
        <fullName evidence="1">Cobalamin-independent methionine synthase MetE C-terminal/archaeal domain-containing protein</fullName>
    </recommendedName>
</protein>
<gene>
    <name evidence="2" type="ORF">POSPLADRAFT_1048053</name>
</gene>
<dbReference type="InterPro" id="IPR038071">
    <property type="entry name" value="UROD/MetE-like_sf"/>
</dbReference>
<dbReference type="Gene3D" id="3.20.20.210">
    <property type="match status" value="1"/>
</dbReference>
<evidence type="ECO:0000313" key="2">
    <source>
        <dbReference type="EMBL" id="OSX60669.1"/>
    </source>
</evidence>
<name>A0A1X6MWE5_9APHY</name>
<dbReference type="RefSeq" id="XP_024337463.1">
    <property type="nucleotide sequence ID" value="XM_024479425.1"/>
</dbReference>
<accession>A0A1X6MWE5</accession>
<dbReference type="OrthoDB" id="7772923at2759"/>
<keyword evidence="3" id="KW-1185">Reference proteome</keyword>
<dbReference type="SUPFAM" id="SSF51726">
    <property type="entry name" value="UROD/MetE-like"/>
    <property type="match status" value="1"/>
</dbReference>
<dbReference type="Pfam" id="PF01717">
    <property type="entry name" value="Meth_synt_2"/>
    <property type="match status" value="1"/>
</dbReference>
<feature type="domain" description="Cobalamin-independent methionine synthase MetE C-terminal/archaeal" evidence="1">
    <location>
        <begin position="17"/>
        <end position="374"/>
    </location>
</feature>
<dbReference type="GO" id="GO:0003871">
    <property type="term" value="F:5-methyltetrahydropteroyltriglutamate-homocysteine S-methyltransferase activity"/>
    <property type="evidence" value="ECO:0007669"/>
    <property type="project" value="InterPro"/>
</dbReference>
<dbReference type="PANTHER" id="PTHR43844:SF2">
    <property type="entry name" value="SYNTHASE, VITAMIN-B12 INDEPENDENT, PUTATIVE (AFU_ORTHOLOGUE AFUA_3G12060)-RELATED"/>
    <property type="match status" value="1"/>
</dbReference>
<sequence length="381" mass="43513">MTAPAICLNPPFRAEHIGSLKRPEILLRTRKAYSEGRCTLSTLRAAEDAAIQTAIQMQRDVGIKGITDGEFRRHIFFEGVFDQLEGMKYIPKDVPAFKESKTTGVPSYVCDAKIRRVKPFYISQFEDLKRLTRSDEHKNLKITMCAPEWFHLRHGPYSYDTSVYQNDEEYFADIIRAYREEIADLYAAGCRNIQIDAPLLAFFCDQKMLQGMEERGIDHVALFDLYCRVYDTCLKDHPADMTLGIHLCRGNFKGGRHWSEGGYDRIAIKLFREIAATTYYLEYDTERAGTFEPLRWLPRNKSVVLGLMEDKEELIARVHRAAEIIANGEEPRSLEEALNQICISPQCGFASHAEGNPVTEEDVVRKLALVVETAKAVWPDA</sequence>
<dbReference type="InterPro" id="IPR002629">
    <property type="entry name" value="Met_Synth_C/arc"/>
</dbReference>
<evidence type="ECO:0000313" key="3">
    <source>
        <dbReference type="Proteomes" id="UP000194127"/>
    </source>
</evidence>
<organism evidence="2 3">
    <name type="scientific">Postia placenta MAD-698-R-SB12</name>
    <dbReference type="NCBI Taxonomy" id="670580"/>
    <lineage>
        <taxon>Eukaryota</taxon>
        <taxon>Fungi</taxon>
        <taxon>Dikarya</taxon>
        <taxon>Basidiomycota</taxon>
        <taxon>Agaricomycotina</taxon>
        <taxon>Agaricomycetes</taxon>
        <taxon>Polyporales</taxon>
        <taxon>Adustoporiaceae</taxon>
        <taxon>Rhodonia</taxon>
    </lineage>
</organism>
<reference evidence="2 3" key="1">
    <citation type="submission" date="2017-04" db="EMBL/GenBank/DDBJ databases">
        <title>Genome Sequence of the Model Brown-Rot Fungus Postia placenta SB12.</title>
        <authorList>
            <consortium name="DOE Joint Genome Institute"/>
            <person name="Gaskell J."/>
            <person name="Kersten P."/>
            <person name="Larrondo L.F."/>
            <person name="Canessa P."/>
            <person name="Martinez D."/>
            <person name="Hibbett D."/>
            <person name="Schmoll M."/>
            <person name="Kubicek C.P."/>
            <person name="Martinez A.T."/>
            <person name="Yadav J."/>
            <person name="Master E."/>
            <person name="Magnuson J.K."/>
            <person name="James T."/>
            <person name="Yaver D."/>
            <person name="Berka R."/>
            <person name="Labutti K."/>
            <person name="Lipzen A."/>
            <person name="Aerts A."/>
            <person name="Barry K."/>
            <person name="Henrissat B."/>
            <person name="Blanchette R."/>
            <person name="Grigoriev I."/>
            <person name="Cullen D."/>
        </authorList>
    </citation>
    <scope>NUCLEOTIDE SEQUENCE [LARGE SCALE GENOMIC DNA]</scope>
    <source>
        <strain evidence="2 3">MAD-698-R-SB12</strain>
    </source>
</reference>
<dbReference type="PANTHER" id="PTHR43844">
    <property type="entry name" value="METHIONINE SYNTHASE"/>
    <property type="match status" value="1"/>
</dbReference>
<dbReference type="GO" id="GO:0008270">
    <property type="term" value="F:zinc ion binding"/>
    <property type="evidence" value="ECO:0007669"/>
    <property type="project" value="InterPro"/>
</dbReference>
<dbReference type="CDD" id="cd03311">
    <property type="entry name" value="CIMS_C_terminal_like"/>
    <property type="match status" value="1"/>
</dbReference>
<dbReference type="GO" id="GO:0009086">
    <property type="term" value="P:methionine biosynthetic process"/>
    <property type="evidence" value="ECO:0007669"/>
    <property type="project" value="InterPro"/>
</dbReference>
<dbReference type="STRING" id="670580.A0A1X6MWE5"/>
<dbReference type="EMBL" id="KZ110600">
    <property type="protein sequence ID" value="OSX60669.1"/>
    <property type="molecule type" value="Genomic_DNA"/>
</dbReference>
<proteinExistence type="predicted"/>
<dbReference type="Proteomes" id="UP000194127">
    <property type="component" value="Unassembled WGS sequence"/>
</dbReference>
<dbReference type="GeneID" id="36324375"/>
<evidence type="ECO:0000259" key="1">
    <source>
        <dbReference type="Pfam" id="PF01717"/>
    </source>
</evidence>